<comment type="cofactor">
    <cofactor evidence="10">
        <name>[4Fe-4S] cluster</name>
        <dbReference type="ChEBI" id="CHEBI:49883"/>
    </cofactor>
    <text evidence="10">Binds 1 [4Fe-4S] cluster. The cluster is coordinated with 3 cysteines and an exchangeable S-adenosyl-L-methionine.</text>
</comment>
<dbReference type="GO" id="GO:0006006">
    <property type="term" value="P:glucose metabolic process"/>
    <property type="evidence" value="ECO:0007669"/>
    <property type="project" value="UniProtKB-KW"/>
</dbReference>
<evidence type="ECO:0000313" key="13">
    <source>
        <dbReference type="EMBL" id="TYL72071.1"/>
    </source>
</evidence>
<keyword evidence="14" id="KW-1185">Reference proteome</keyword>
<keyword evidence="5 10" id="KW-0949">S-adenosyl-L-methionine</keyword>
<dbReference type="GO" id="GO:0005737">
    <property type="term" value="C:cytoplasm"/>
    <property type="evidence" value="ECO:0007669"/>
    <property type="project" value="UniProtKB-SubCell"/>
</dbReference>
<dbReference type="InterPro" id="IPR007197">
    <property type="entry name" value="rSAM"/>
</dbReference>
<sequence>MSTPRGAARQTEELKAGSRHDLRVGLSPDAPADDDVKDERGTFGYCHSYETSSRYDGPGLRVVLFVSGCLLRCTYCHNPDTWHLKDGTHVSVDQVLRRLEGFAPSINALGGGLTVSGGEPMVQIAFTRLILAGARRMGLHTAIQTSGFLGDRADDAFLSEVDLVLLDIKSSDPETYRRVTGRDLAPTVRFAERLAAMSKPVWVRFTLVPGETDDPANVEGIARLVAPMKNVEWVEVQPFHQMGAFKWEAMGLPYKLAATPPASKELVNRVIGQFRDAGCNVR</sequence>
<dbReference type="PANTHER" id="PTHR30352:SF5">
    <property type="entry name" value="PYRUVATE FORMATE-LYASE 1-ACTIVATING ENZYME"/>
    <property type="match status" value="1"/>
</dbReference>
<reference evidence="13 14" key="1">
    <citation type="submission" date="2019-08" db="EMBL/GenBank/DDBJ databases">
        <title>Bradyrhizobium hipponensis sp. nov., a rhizobium isolated from a Lupinus angustifolius root nodule in Tunisia.</title>
        <authorList>
            <person name="Off K."/>
            <person name="Rejili M."/>
            <person name="Mars M."/>
            <person name="Brachmann A."/>
            <person name="Marin M."/>
        </authorList>
    </citation>
    <scope>NUCLEOTIDE SEQUENCE [LARGE SCALE GENOMIC DNA]</scope>
    <source>
        <strain evidence="13 14">CTAW11</strain>
    </source>
</reference>
<keyword evidence="10" id="KW-0963">Cytoplasm</keyword>
<comment type="catalytic activity">
    <reaction evidence="10">
        <text>glycyl-[formate C-acetyltransferase] + reduced [flavodoxin] + S-adenosyl-L-methionine = glycin-2-yl radical-[formate C-acetyltransferase] + semiquinone [flavodoxin] + 5'-deoxyadenosine + L-methionine + H(+)</text>
        <dbReference type="Rhea" id="RHEA:19225"/>
        <dbReference type="Rhea" id="RHEA-COMP:10622"/>
        <dbReference type="Rhea" id="RHEA-COMP:12190"/>
        <dbReference type="Rhea" id="RHEA-COMP:12191"/>
        <dbReference type="Rhea" id="RHEA-COMP:14480"/>
        <dbReference type="ChEBI" id="CHEBI:15378"/>
        <dbReference type="ChEBI" id="CHEBI:17319"/>
        <dbReference type="ChEBI" id="CHEBI:29947"/>
        <dbReference type="ChEBI" id="CHEBI:32722"/>
        <dbReference type="ChEBI" id="CHEBI:57618"/>
        <dbReference type="ChEBI" id="CHEBI:57844"/>
        <dbReference type="ChEBI" id="CHEBI:59789"/>
        <dbReference type="ChEBI" id="CHEBI:140311"/>
        <dbReference type="EC" id="1.97.1.4"/>
    </reaction>
</comment>
<evidence type="ECO:0000256" key="7">
    <source>
        <dbReference type="ARBA" id="ARBA00023002"/>
    </source>
</evidence>
<evidence type="ECO:0000256" key="3">
    <source>
        <dbReference type="ARBA" id="ARBA00022485"/>
    </source>
</evidence>
<dbReference type="EC" id="1.97.1.4" evidence="10"/>
<comment type="caution">
    <text evidence="13">The sequence shown here is derived from an EMBL/GenBank/DDBJ whole genome shotgun (WGS) entry which is preliminary data.</text>
</comment>
<evidence type="ECO:0000256" key="9">
    <source>
        <dbReference type="ARBA" id="ARBA00023014"/>
    </source>
</evidence>
<dbReference type="SUPFAM" id="SSF102114">
    <property type="entry name" value="Radical SAM enzymes"/>
    <property type="match status" value="1"/>
</dbReference>
<feature type="domain" description="Radical SAM core" evidence="12">
    <location>
        <begin position="55"/>
        <end position="276"/>
    </location>
</feature>
<dbReference type="Proteomes" id="UP000324853">
    <property type="component" value="Unassembled WGS sequence"/>
</dbReference>
<dbReference type="GO" id="GO:0046872">
    <property type="term" value="F:metal ion binding"/>
    <property type="evidence" value="ECO:0007669"/>
    <property type="project" value="UniProtKB-UniRule"/>
</dbReference>
<dbReference type="PANTHER" id="PTHR30352">
    <property type="entry name" value="PYRUVATE FORMATE-LYASE-ACTIVATING ENZYME"/>
    <property type="match status" value="1"/>
</dbReference>
<evidence type="ECO:0000256" key="10">
    <source>
        <dbReference type="RuleBase" id="RU362053"/>
    </source>
</evidence>
<evidence type="ECO:0000256" key="2">
    <source>
        <dbReference type="ARBA" id="ARBA00009777"/>
    </source>
</evidence>
<keyword evidence="4" id="KW-0119">Carbohydrate metabolism</keyword>
<dbReference type="InterPro" id="IPR058240">
    <property type="entry name" value="rSAM_sf"/>
</dbReference>
<evidence type="ECO:0000259" key="12">
    <source>
        <dbReference type="PROSITE" id="PS51918"/>
    </source>
</evidence>
<keyword evidence="8 10" id="KW-0408">Iron</keyword>
<organism evidence="13 14">
    <name type="scientific">Bradyrhizobium cytisi</name>
    <dbReference type="NCBI Taxonomy" id="515489"/>
    <lineage>
        <taxon>Bacteria</taxon>
        <taxon>Pseudomonadati</taxon>
        <taxon>Pseudomonadota</taxon>
        <taxon>Alphaproteobacteria</taxon>
        <taxon>Hyphomicrobiales</taxon>
        <taxon>Nitrobacteraceae</taxon>
        <taxon>Bradyrhizobium</taxon>
    </lineage>
</organism>
<dbReference type="InterPro" id="IPR001989">
    <property type="entry name" value="Radical_activat_CS"/>
</dbReference>
<dbReference type="Pfam" id="PF04055">
    <property type="entry name" value="Radical_SAM"/>
    <property type="match status" value="1"/>
</dbReference>
<dbReference type="OrthoDB" id="9792276at2"/>
<feature type="compositionally biased region" description="Basic and acidic residues" evidence="11">
    <location>
        <begin position="10"/>
        <end position="23"/>
    </location>
</feature>
<dbReference type="GO" id="GO:0043365">
    <property type="term" value="F:[formate-C-acetyltransferase]-activating enzyme activity"/>
    <property type="evidence" value="ECO:0007669"/>
    <property type="project" value="UniProtKB-UniRule"/>
</dbReference>
<keyword evidence="13" id="KW-0456">Lyase</keyword>
<comment type="similarity">
    <text evidence="2 10">Belongs to the organic radical-activating enzymes family.</text>
</comment>
<keyword evidence="4" id="KW-0313">Glucose metabolism</keyword>
<evidence type="ECO:0000256" key="8">
    <source>
        <dbReference type="ARBA" id="ARBA00023004"/>
    </source>
</evidence>
<dbReference type="PROSITE" id="PS51918">
    <property type="entry name" value="RADICAL_SAM"/>
    <property type="match status" value="1"/>
</dbReference>
<keyword evidence="3 10" id="KW-0004">4Fe-4S</keyword>
<comment type="function">
    <text evidence="1">Activation of pyruvate formate-lyase 1 under anaerobic conditions by generation of an organic free radical, using S-adenosylmethionine and reduced flavodoxin as cosubstrates to produce 5'-deoxy-adenosine.</text>
</comment>
<dbReference type="AlphaFoldDB" id="A0A5S4W0Y7"/>
<evidence type="ECO:0000256" key="1">
    <source>
        <dbReference type="ARBA" id="ARBA00002918"/>
    </source>
</evidence>
<dbReference type="InterPro" id="IPR013785">
    <property type="entry name" value="Aldolase_TIM"/>
</dbReference>
<dbReference type="CDD" id="cd01335">
    <property type="entry name" value="Radical_SAM"/>
    <property type="match status" value="1"/>
</dbReference>
<evidence type="ECO:0000256" key="6">
    <source>
        <dbReference type="ARBA" id="ARBA00022723"/>
    </source>
</evidence>
<dbReference type="InterPro" id="IPR012838">
    <property type="entry name" value="PFL1_activating"/>
</dbReference>
<comment type="function">
    <text evidence="10">Activation of pyruvate formate-lyase under anaerobic conditions by generation of an organic free radical, using S-adenosylmethionine and reduced flavodoxin as cosubstrates to produce 5'-deoxy-adenosine.</text>
</comment>
<dbReference type="SFLD" id="SFLDG01066">
    <property type="entry name" value="organic_radical-activating_enz"/>
    <property type="match status" value="1"/>
</dbReference>
<evidence type="ECO:0000313" key="14">
    <source>
        <dbReference type="Proteomes" id="UP000324853"/>
    </source>
</evidence>
<evidence type="ECO:0000256" key="11">
    <source>
        <dbReference type="SAM" id="MobiDB-lite"/>
    </source>
</evidence>
<dbReference type="GO" id="GO:0016829">
    <property type="term" value="F:lyase activity"/>
    <property type="evidence" value="ECO:0007669"/>
    <property type="project" value="UniProtKB-KW"/>
</dbReference>
<dbReference type="NCBIfam" id="TIGR02493">
    <property type="entry name" value="PFLA"/>
    <property type="match status" value="1"/>
</dbReference>
<dbReference type="RefSeq" id="WP_148756270.1">
    <property type="nucleotide sequence ID" value="NZ_VSSR01000090.1"/>
</dbReference>
<dbReference type="SFLD" id="SFLDS00029">
    <property type="entry name" value="Radical_SAM"/>
    <property type="match status" value="1"/>
</dbReference>
<dbReference type="Gene3D" id="3.20.20.70">
    <property type="entry name" value="Aldolase class I"/>
    <property type="match status" value="1"/>
</dbReference>
<keyword evidence="13" id="KW-0670">Pyruvate</keyword>
<proteinExistence type="inferred from homology"/>
<dbReference type="GO" id="GO:0051539">
    <property type="term" value="F:4 iron, 4 sulfur cluster binding"/>
    <property type="evidence" value="ECO:0007669"/>
    <property type="project" value="UniProtKB-UniRule"/>
</dbReference>
<evidence type="ECO:0000256" key="4">
    <source>
        <dbReference type="ARBA" id="ARBA00022526"/>
    </source>
</evidence>
<comment type="subcellular location">
    <subcellularLocation>
        <location evidence="10">Cytoplasm</location>
    </subcellularLocation>
</comment>
<evidence type="ECO:0000256" key="5">
    <source>
        <dbReference type="ARBA" id="ARBA00022691"/>
    </source>
</evidence>
<dbReference type="EMBL" id="VSSR01000090">
    <property type="protein sequence ID" value="TYL72071.1"/>
    <property type="molecule type" value="Genomic_DNA"/>
</dbReference>
<feature type="region of interest" description="Disordered" evidence="11">
    <location>
        <begin position="1"/>
        <end position="37"/>
    </location>
</feature>
<dbReference type="PROSITE" id="PS01087">
    <property type="entry name" value="RADICAL_ACTIVATING"/>
    <property type="match status" value="1"/>
</dbReference>
<gene>
    <name evidence="13" type="primary">pflA</name>
    <name evidence="13" type="ORF">FXB38_39285</name>
</gene>
<dbReference type="InterPro" id="IPR034457">
    <property type="entry name" value="Organic_radical-activating"/>
</dbReference>
<keyword evidence="7 10" id="KW-0560">Oxidoreductase</keyword>
<accession>A0A5S4W0Y7</accession>
<keyword evidence="9 10" id="KW-0411">Iron-sulfur</keyword>
<name>A0A5S4W0Y7_9BRAD</name>
<protein>
    <recommendedName>
        <fullName evidence="10">Pyruvate formate-lyase-activating enzyme</fullName>
        <ecNumber evidence="10">1.97.1.4</ecNumber>
    </recommendedName>
</protein>
<keyword evidence="6 10" id="KW-0479">Metal-binding</keyword>